<proteinExistence type="predicted"/>
<evidence type="ECO:0000313" key="2">
    <source>
        <dbReference type="WBParaSite" id="PSU_v2.g19649.t1"/>
    </source>
</evidence>
<dbReference type="AlphaFoldDB" id="A0A914YL86"/>
<keyword evidence="1" id="KW-1185">Reference proteome</keyword>
<evidence type="ECO:0000313" key="1">
    <source>
        <dbReference type="Proteomes" id="UP000887577"/>
    </source>
</evidence>
<accession>A0A914YL86</accession>
<name>A0A914YL86_9BILA</name>
<protein>
    <submittedName>
        <fullName evidence="2">Uncharacterized protein</fullName>
    </submittedName>
</protein>
<dbReference type="Proteomes" id="UP000887577">
    <property type="component" value="Unplaced"/>
</dbReference>
<organism evidence="1 2">
    <name type="scientific">Panagrolaimus superbus</name>
    <dbReference type="NCBI Taxonomy" id="310955"/>
    <lineage>
        <taxon>Eukaryota</taxon>
        <taxon>Metazoa</taxon>
        <taxon>Ecdysozoa</taxon>
        <taxon>Nematoda</taxon>
        <taxon>Chromadorea</taxon>
        <taxon>Rhabditida</taxon>
        <taxon>Tylenchina</taxon>
        <taxon>Panagrolaimomorpha</taxon>
        <taxon>Panagrolaimoidea</taxon>
        <taxon>Panagrolaimidae</taxon>
        <taxon>Panagrolaimus</taxon>
    </lineage>
</organism>
<reference evidence="2" key="1">
    <citation type="submission" date="2022-11" db="UniProtKB">
        <authorList>
            <consortium name="WormBaseParasite"/>
        </authorList>
    </citation>
    <scope>IDENTIFICATION</scope>
</reference>
<sequence>MHKYNHYYTSRGFKYLCRASKYITEDEYQNECKKIIDGKKFHDGPVHAVTADFGVLESIVESEARNFKVTSFFQFLLNLYDSNPAIFIGTQLWSMRQAVYIAEIMAALLCLKHAQNATVTNSFLDQITQMFESVIGAGTVFEAFQQIRQTYGLEGALTH</sequence>
<dbReference type="WBParaSite" id="PSU_v2.g19649.t1">
    <property type="protein sequence ID" value="PSU_v2.g19649.t1"/>
    <property type="gene ID" value="PSU_v2.g19649"/>
</dbReference>